<dbReference type="CDD" id="cd06421">
    <property type="entry name" value="CESA_CelA_like"/>
    <property type="match status" value="1"/>
</dbReference>
<feature type="transmembrane region" description="Helical" evidence="11">
    <location>
        <begin position="1499"/>
        <end position="1518"/>
    </location>
</feature>
<feature type="domain" description="Glycosyltransferase 2-like" evidence="13">
    <location>
        <begin position="147"/>
        <end position="316"/>
    </location>
</feature>
<dbReference type="STRING" id="1231341.Abor_007_036"/>
<keyword evidence="4 11" id="KW-0328">Glycosyltransferase</keyword>
<reference evidence="15 18" key="2">
    <citation type="submission" date="2018-02" db="EMBL/GenBank/DDBJ databases">
        <title>Acetobacter orientalis genome.</title>
        <authorList>
            <person name="Nakashima N."/>
            <person name="Tamura T."/>
        </authorList>
    </citation>
    <scope>NUCLEOTIDE SEQUENCE [LARGE SCALE GENOMIC DNA]</scope>
    <source>
        <strain evidence="15 18">FAN1</strain>
    </source>
</reference>
<evidence type="ECO:0000256" key="5">
    <source>
        <dbReference type="ARBA" id="ARBA00022679"/>
    </source>
</evidence>
<dbReference type="GO" id="GO:0006011">
    <property type="term" value="P:UDP-alpha-D-glucose metabolic process"/>
    <property type="evidence" value="ECO:0007669"/>
    <property type="project" value="InterPro"/>
</dbReference>
<dbReference type="InterPro" id="IPR003919">
    <property type="entry name" value="Cell_synth_A"/>
</dbReference>
<keyword evidence="2 11" id="KW-1003">Cell membrane</keyword>
<dbReference type="Pfam" id="PF07238">
    <property type="entry name" value="PilZ"/>
    <property type="match status" value="1"/>
</dbReference>
<dbReference type="EC" id="2.4.1.12" evidence="11"/>
<dbReference type="SUPFAM" id="SSF141371">
    <property type="entry name" value="PilZ domain-like"/>
    <property type="match status" value="1"/>
</dbReference>
<feature type="transmembrane region" description="Helical" evidence="11">
    <location>
        <begin position="68"/>
        <end position="86"/>
    </location>
</feature>
<evidence type="ECO:0000256" key="6">
    <source>
        <dbReference type="ARBA" id="ARBA00022692"/>
    </source>
</evidence>
<dbReference type="InterPro" id="IPR018513">
    <property type="entry name" value="Cell_synthase_bac"/>
</dbReference>
<dbReference type="Proteomes" id="UP000270034">
    <property type="component" value="Chromosome"/>
</dbReference>
<keyword evidence="11" id="KW-0973">c-di-GMP</keyword>
<dbReference type="NCBIfam" id="TIGR03030">
    <property type="entry name" value="CelA"/>
    <property type="match status" value="1"/>
</dbReference>
<dbReference type="UniPathway" id="UPA00694"/>
<dbReference type="GO" id="GO:0016760">
    <property type="term" value="F:cellulose synthase (UDP-forming) activity"/>
    <property type="evidence" value="ECO:0007669"/>
    <property type="project" value="UniProtKB-EC"/>
</dbReference>
<keyword evidence="3 11" id="KW-0997">Cell inner membrane</keyword>
<feature type="region of interest" description="Disordered" evidence="12">
    <location>
        <begin position="758"/>
        <end position="799"/>
    </location>
</feature>
<feature type="compositionally biased region" description="Polar residues" evidence="12">
    <location>
        <begin position="758"/>
        <end position="771"/>
    </location>
</feature>
<evidence type="ECO:0000259" key="13">
    <source>
        <dbReference type="Pfam" id="PF00535"/>
    </source>
</evidence>
<comment type="catalytic activity">
    <reaction evidence="10 11">
        <text>[(1-&gt;4)-beta-D-glucosyl](n) + UDP-alpha-D-glucose = [(1-&gt;4)-beta-D-glucosyl](n+1) + UDP + H(+)</text>
        <dbReference type="Rhea" id="RHEA:19929"/>
        <dbReference type="Rhea" id="RHEA-COMP:10033"/>
        <dbReference type="Rhea" id="RHEA-COMP:10034"/>
        <dbReference type="ChEBI" id="CHEBI:15378"/>
        <dbReference type="ChEBI" id="CHEBI:18246"/>
        <dbReference type="ChEBI" id="CHEBI:58223"/>
        <dbReference type="ChEBI" id="CHEBI:58885"/>
        <dbReference type="EC" id="2.4.1.12"/>
    </reaction>
</comment>
<feature type="transmembrane region" description="Helical" evidence="11">
    <location>
        <begin position="505"/>
        <end position="525"/>
    </location>
</feature>
<keyword evidence="8 11" id="KW-1133">Transmembrane helix</keyword>
<dbReference type="Pfam" id="PF03170">
    <property type="entry name" value="BcsB"/>
    <property type="match status" value="1"/>
</dbReference>
<dbReference type="PANTHER" id="PTHR43867">
    <property type="entry name" value="CELLULOSE SYNTHASE CATALYTIC SUBUNIT A [UDP-FORMING]"/>
    <property type="match status" value="1"/>
</dbReference>
<evidence type="ECO:0000256" key="7">
    <source>
        <dbReference type="ARBA" id="ARBA00022916"/>
    </source>
</evidence>
<evidence type="ECO:0000313" key="17">
    <source>
        <dbReference type="Proteomes" id="UP000032670"/>
    </source>
</evidence>
<comment type="function">
    <text evidence="11">Catalytic subunit of cellulose synthase. It polymerizes uridine 5'-diphosphate glucose to cellulose.</text>
</comment>
<dbReference type="InterPro" id="IPR001173">
    <property type="entry name" value="Glyco_trans_2-like"/>
</dbReference>
<keyword evidence="17" id="KW-1185">Reference proteome</keyword>
<evidence type="ECO:0000256" key="2">
    <source>
        <dbReference type="ARBA" id="ARBA00022475"/>
    </source>
</evidence>
<dbReference type="KEGG" id="aot:AcetOri_orf02615"/>
<dbReference type="Gene3D" id="2.60.120.260">
    <property type="entry name" value="Galactose-binding domain-like"/>
    <property type="match status" value="2"/>
</dbReference>
<dbReference type="Gene3D" id="2.40.10.220">
    <property type="entry name" value="predicted glycosyltransferase like domains"/>
    <property type="match status" value="1"/>
</dbReference>
<feature type="compositionally biased region" description="Polar residues" evidence="12">
    <location>
        <begin position="786"/>
        <end position="799"/>
    </location>
</feature>
<dbReference type="GO" id="GO:0035438">
    <property type="term" value="F:cyclic-di-GMP binding"/>
    <property type="evidence" value="ECO:0007669"/>
    <property type="project" value="InterPro"/>
</dbReference>
<dbReference type="Gene3D" id="3.90.550.10">
    <property type="entry name" value="Spore Coat Polysaccharide Biosynthesis Protein SpsA, Chain A"/>
    <property type="match status" value="1"/>
</dbReference>
<dbReference type="RefSeq" id="WP_048840349.1">
    <property type="nucleotide sequence ID" value="NZ_BAMX01000007.1"/>
</dbReference>
<evidence type="ECO:0000313" key="15">
    <source>
        <dbReference type="EMBL" id="BBC80096.1"/>
    </source>
</evidence>
<evidence type="ECO:0000313" key="18">
    <source>
        <dbReference type="Proteomes" id="UP000270034"/>
    </source>
</evidence>
<comment type="pathway">
    <text evidence="11">Glycan metabolism; bacterial cellulose biosynthesis.</text>
</comment>
<dbReference type="Proteomes" id="UP000032670">
    <property type="component" value="Unassembled WGS sequence"/>
</dbReference>
<dbReference type="InterPro" id="IPR029044">
    <property type="entry name" value="Nucleotide-diphossugar_trans"/>
</dbReference>
<evidence type="ECO:0000256" key="11">
    <source>
        <dbReference type="RuleBase" id="RU365020"/>
    </source>
</evidence>
<accession>A0A0D6NI70</accession>
<evidence type="ECO:0000256" key="1">
    <source>
        <dbReference type="ARBA" id="ARBA00004429"/>
    </source>
</evidence>
<dbReference type="GO" id="GO:0005886">
    <property type="term" value="C:plasma membrane"/>
    <property type="evidence" value="ECO:0007669"/>
    <property type="project" value="UniProtKB-SubCell"/>
</dbReference>
<dbReference type="Pfam" id="PF00535">
    <property type="entry name" value="Glycos_transf_2"/>
    <property type="match status" value="1"/>
</dbReference>
<dbReference type="PRINTS" id="PR01439">
    <property type="entry name" value="CELLSNTHASEA"/>
</dbReference>
<feature type="transmembrane region" description="Helical" evidence="11">
    <location>
        <begin position="45"/>
        <end position="61"/>
    </location>
</feature>
<dbReference type="GeneID" id="76203436"/>
<dbReference type="InterPro" id="IPR050321">
    <property type="entry name" value="Glycosyltr_2/OpgH_subfam"/>
</dbReference>
<feature type="transmembrane region" description="Helical" evidence="11">
    <location>
        <begin position="426"/>
        <end position="445"/>
    </location>
</feature>
<dbReference type="EMBL" id="BAMX01000007">
    <property type="protein sequence ID" value="GAN65288.1"/>
    <property type="molecule type" value="Genomic_DNA"/>
</dbReference>
<feature type="transmembrane region" description="Helical" evidence="11">
    <location>
        <begin position="20"/>
        <end position="39"/>
    </location>
</feature>
<dbReference type="InterPro" id="IPR009875">
    <property type="entry name" value="PilZ_domain"/>
</dbReference>
<organism evidence="15 18">
    <name type="scientific">Acetobacter orientalis</name>
    <dbReference type="NCBI Taxonomy" id="146474"/>
    <lineage>
        <taxon>Bacteria</taxon>
        <taxon>Pseudomonadati</taxon>
        <taxon>Pseudomonadota</taxon>
        <taxon>Alphaproteobacteria</taxon>
        <taxon>Acetobacterales</taxon>
        <taxon>Acetobacteraceae</taxon>
        <taxon>Acetobacter</taxon>
    </lineage>
</organism>
<protein>
    <recommendedName>
        <fullName evidence="11">Cellulose synthase catalytic subunit [UDP-forming]</fullName>
        <ecNumber evidence="11">2.4.1.12</ecNumber>
    </recommendedName>
</protein>
<reference evidence="16 17" key="1">
    <citation type="submission" date="2012-11" db="EMBL/GenBank/DDBJ databases">
        <title>Whole genome sequence of Acetobacter orientalis 21F-2.</title>
        <authorList>
            <person name="Azuma Y."/>
            <person name="Higashiura N."/>
            <person name="Hirakawa H."/>
            <person name="Matsushita K."/>
        </authorList>
    </citation>
    <scope>NUCLEOTIDE SEQUENCE [LARGE SCALE GENOMIC DNA]</scope>
    <source>
        <strain evidence="16 17">21F-2</strain>
    </source>
</reference>
<evidence type="ECO:0000256" key="9">
    <source>
        <dbReference type="ARBA" id="ARBA00023136"/>
    </source>
</evidence>
<gene>
    <name evidence="16" type="ORF">Abor_007_036</name>
    <name evidence="15" type="ORF">AcetOrient_orf02615</name>
</gene>
<feature type="transmembrane region" description="Helical" evidence="11">
    <location>
        <begin position="392"/>
        <end position="420"/>
    </location>
</feature>
<comment type="subcellular location">
    <subcellularLocation>
        <location evidence="1">Cell inner membrane</location>
        <topology evidence="1">Multi-pass membrane protein</topology>
    </subcellularLocation>
</comment>
<sequence length="1536" mass="168980">MKLFDRIEELIFSSKKFGKVTRFFIIFLAVFSLTVVIFARLSAEGQIVVGILGILIFYILNRRHDETAALYLKILSVVVSLRYLSWRLIDTLDFQTPFQATLGIILALAEFYAFMMLVLTYFQTIHPLERKPAPLPDNTTHWPTIDVYIPTYNEELNIVRVTALACASMDWPADKLNVYILDDGHRVEFQQFAEQAGIGYISRADNSHAKAGNLNHAMGITDGELIAIFDCDHIPCRAFLQTTVGWFVADPNIGLLQTPHHFYSPDPFQRNLANGARVPPEGNSFYGLLQPGNDFWNATFFCGSCAVIRRTALQEVGGIATETVTEDAHTALKLQRRGWATSYLKMPLAGGLATERLILHVGQRMRWARGMLQILRTDNPLFGKGLSLPQRVCYFSAMVGFLFAIPRLIFLASPLCFLVFNQTLIAASPLTLFAYVFPHFFHCIFTSARMNKNWRYSFWGEIYETTLALFLVRVTLVTLMFPKLGKFNVTDKGGTIKHSYLDWQAVYPNVILLSLMFLSMLYGFYRLIMFENSQVVFNALCLNEVWIAVSIITLLLAIAVGHESRQIRGNARIRVHLPVTLRTTEGRLFSTHILDVSAGGSQIKIPEGSNNFFENGQTVFVFADDETLKGKIAWVGQKSIGLDWQYSSLREEAQVIRYVFGRADVWTSWADYPLDRPLRSLWLAISSIRSLWLVDNKPASAGRHLPLAATRNNQVLKLEDKKAQERKAVIVTPKKMLQCFAFFLMGTIFTSVSQAQPLPTHVESNTPTASSGGPVADGEPPLPNMDVSNPVSDQSLTLGTPVANTAMPTLVGTSTKNWTLQEFGTGAVLRMTPFAAIQGVPFSLPRGKLVTDAELDLSGALSPALLPNVSSVTIQLNDQYVGTVPVTSGRSAFGPLKFKINPFFFQQKNVLNFVFSGQYTENCGNEISPVLWAQVSGQSRLSVTTAPLPPKRLFSSLPSPFLDTDVVKRAVVPFVLPEKISADNSEGRGVLKAAAVIASWFGKQADFHHVTFPVSYKLSGVSDAVVVGTANTLPNSLGKSLSVSGPLITEIASPLDANATLLVITGRNDAEVLQAANTLAYTSGMLGDVSRAGAADIKLAPRKPYDAPAFLPTDRVVKFGELVSQSALRGHGYVPGTLAIPFRIAPDLYTWRERPFSSKFSFSPPMGNLIDLSLSRVDVSLNGVYLHSFPWSLPEKWPSWLAALLPARSTLQQHHVEIPVWGVYGQNELNFYFDGRPMARRDCSAMAQDLSLELNPDSYLDLRRAYHLATLPNLALFANSGFPFTKMADLSETAIVLPDRAGAGVLTAYLDLAGLFGSYTWLPISGVDIVPSREAETIKNKDIIAIGLASGGVQTLGEGGASLLRASPYQLEGDKISLKERSILNGLRYMFANEVRQGSQTVTFQGSVSLESSAALISAQSPLASGRSVVVLVAGNPQGLNTLINTIEDPTLERGIQGDLTFVAGNTISASRSGPTFTVGNAPIWIWIDWYFSEHPLRVIILAVLSILVLGSILKKLLAAHAAKRQAYLRANEAEE</sequence>
<keyword evidence="6 11" id="KW-0812">Transmembrane</keyword>
<comment type="cofactor">
    <cofactor evidence="11">
        <name>Mg(2+)</name>
        <dbReference type="ChEBI" id="CHEBI:18420"/>
    </cofactor>
</comment>
<keyword evidence="7 11" id="KW-0135">Cellulose biosynthesis</keyword>
<feature type="domain" description="PilZ" evidence="14">
    <location>
        <begin position="566"/>
        <end position="661"/>
    </location>
</feature>
<keyword evidence="9 11" id="KW-0472">Membrane</keyword>
<dbReference type="GO" id="GO:0030244">
    <property type="term" value="P:cellulose biosynthetic process"/>
    <property type="evidence" value="ECO:0007669"/>
    <property type="project" value="UniProtKB-KW"/>
</dbReference>
<evidence type="ECO:0000256" key="12">
    <source>
        <dbReference type="SAM" id="MobiDB-lite"/>
    </source>
</evidence>
<feature type="transmembrane region" description="Helical" evidence="11">
    <location>
        <begin position="537"/>
        <end position="560"/>
    </location>
</feature>
<evidence type="ECO:0000256" key="3">
    <source>
        <dbReference type="ARBA" id="ARBA00022519"/>
    </source>
</evidence>
<evidence type="ECO:0000256" key="8">
    <source>
        <dbReference type="ARBA" id="ARBA00022989"/>
    </source>
</evidence>
<feature type="transmembrane region" description="Helical" evidence="11">
    <location>
        <begin position="98"/>
        <end position="122"/>
    </location>
</feature>
<feature type="transmembrane region" description="Helical" evidence="11">
    <location>
        <begin position="466"/>
        <end position="485"/>
    </location>
</feature>
<accession>A0A2Z5ZHZ6</accession>
<proteinExistence type="predicted"/>
<evidence type="ECO:0000256" key="4">
    <source>
        <dbReference type="ARBA" id="ARBA00022676"/>
    </source>
</evidence>
<evidence type="ECO:0000256" key="10">
    <source>
        <dbReference type="ARBA" id="ARBA00048682"/>
    </source>
</evidence>
<evidence type="ECO:0000259" key="14">
    <source>
        <dbReference type="Pfam" id="PF07238"/>
    </source>
</evidence>
<name>A0A2Z5ZHZ6_9PROT</name>
<dbReference type="SUPFAM" id="SSF53448">
    <property type="entry name" value="Nucleotide-diphospho-sugar transferases"/>
    <property type="match status" value="1"/>
</dbReference>
<dbReference type="EMBL" id="AP018515">
    <property type="protein sequence ID" value="BBC80096.1"/>
    <property type="molecule type" value="Genomic_DNA"/>
</dbReference>
<keyword evidence="5 11" id="KW-0808">Transferase</keyword>
<evidence type="ECO:0000313" key="16">
    <source>
        <dbReference type="EMBL" id="GAN65288.1"/>
    </source>
</evidence>
<dbReference type="PANTHER" id="PTHR43867:SF2">
    <property type="entry name" value="CELLULOSE SYNTHASE CATALYTIC SUBUNIT A [UDP-FORMING]"/>
    <property type="match status" value="1"/>
</dbReference>